<feature type="compositionally biased region" description="Acidic residues" evidence="1">
    <location>
        <begin position="359"/>
        <end position="382"/>
    </location>
</feature>
<feature type="compositionally biased region" description="Low complexity" evidence="1">
    <location>
        <begin position="68"/>
        <end position="77"/>
    </location>
</feature>
<feature type="compositionally biased region" description="Acidic residues" evidence="1">
    <location>
        <begin position="148"/>
        <end position="179"/>
    </location>
</feature>
<name>A0A699KCJ8_TANCI</name>
<sequence length="536" mass="57962">MMSTPVFVDLEISTQADGAQSSRVPVPLLEDPNEEIRQAYLVGTDIEFEPFEDPVETEAPESPHTIAPPTSLPDSTLPTLLPILRKTTCMAMRVPSAMSPGLFVSMAEVAAMSDSAFRKRFRSPYESLPSSSPPDLPSRKHYQGTSELVEDDEEEDDEEGDDEEEDEEIEESSNSDSVSEDTKDEGPTADDENLAARKRRAAPVESFSLGGDVVVPEDQQRAAPVIETAVESEPFEDLVETETHDSPHIVAPPMCHVEESQGSGTFDARSTSSNSIASLSPDHPLTHTTPALVPILCRTARMAVRVSPVMSPGLFIGIEEVEAMSDLAFRKRVRSSCNSSPLSTLPVRRYRGTCELILDTDSEEDEELVESLDFDSESEDTKDEGPTSKDEDPAAGDEGLAAGDEGPGMRVESRGLDDESCGLDEEGHSVESDGFGLGEEEAVPEGQQRVVPVVGTAVSEPLGFRYGALRHRELALEEDHEYSTSEVGQGSGSAPKPKRSERVSASRQPTLAMWTDPTNGMVYIDVPAYPPPAPPA</sequence>
<reference evidence="2" key="1">
    <citation type="journal article" date="2019" name="Sci. Rep.">
        <title>Draft genome of Tanacetum cinerariifolium, the natural source of mosquito coil.</title>
        <authorList>
            <person name="Yamashiro T."/>
            <person name="Shiraishi A."/>
            <person name="Satake H."/>
            <person name="Nakayama K."/>
        </authorList>
    </citation>
    <scope>NUCLEOTIDE SEQUENCE</scope>
</reference>
<comment type="caution">
    <text evidence="2">The sequence shown here is derived from an EMBL/GenBank/DDBJ whole genome shotgun (WGS) entry which is preliminary data.</text>
</comment>
<gene>
    <name evidence="2" type="ORF">Tci_655489</name>
</gene>
<feature type="region of interest" description="Disordered" evidence="1">
    <location>
        <begin position="259"/>
        <end position="283"/>
    </location>
</feature>
<evidence type="ECO:0000313" key="2">
    <source>
        <dbReference type="EMBL" id="GFA83517.1"/>
    </source>
</evidence>
<protein>
    <submittedName>
        <fullName evidence="2">Uncharacterized protein</fullName>
    </submittedName>
</protein>
<accession>A0A699KCJ8</accession>
<feature type="region of interest" description="Disordered" evidence="1">
    <location>
        <begin position="359"/>
        <end position="437"/>
    </location>
</feature>
<evidence type="ECO:0000256" key="1">
    <source>
        <dbReference type="SAM" id="MobiDB-lite"/>
    </source>
</evidence>
<dbReference type="EMBL" id="BKCJ010497097">
    <property type="protein sequence ID" value="GFA83517.1"/>
    <property type="molecule type" value="Genomic_DNA"/>
</dbReference>
<dbReference type="AlphaFoldDB" id="A0A699KCJ8"/>
<feature type="region of interest" description="Disordered" evidence="1">
    <location>
        <begin position="124"/>
        <end position="203"/>
    </location>
</feature>
<feature type="compositionally biased region" description="Basic and acidic residues" evidence="1">
    <location>
        <begin position="383"/>
        <end position="392"/>
    </location>
</feature>
<proteinExistence type="predicted"/>
<feature type="compositionally biased region" description="Polar residues" evidence="1">
    <location>
        <begin position="260"/>
        <end position="278"/>
    </location>
</feature>
<feature type="region of interest" description="Disordered" evidence="1">
    <location>
        <begin position="477"/>
        <end position="513"/>
    </location>
</feature>
<feature type="region of interest" description="Disordered" evidence="1">
    <location>
        <begin position="54"/>
        <end position="77"/>
    </location>
</feature>
<organism evidence="2">
    <name type="scientific">Tanacetum cinerariifolium</name>
    <name type="common">Dalmatian daisy</name>
    <name type="synonym">Chrysanthemum cinerariifolium</name>
    <dbReference type="NCBI Taxonomy" id="118510"/>
    <lineage>
        <taxon>Eukaryota</taxon>
        <taxon>Viridiplantae</taxon>
        <taxon>Streptophyta</taxon>
        <taxon>Embryophyta</taxon>
        <taxon>Tracheophyta</taxon>
        <taxon>Spermatophyta</taxon>
        <taxon>Magnoliopsida</taxon>
        <taxon>eudicotyledons</taxon>
        <taxon>Gunneridae</taxon>
        <taxon>Pentapetalae</taxon>
        <taxon>asterids</taxon>
        <taxon>campanulids</taxon>
        <taxon>Asterales</taxon>
        <taxon>Asteraceae</taxon>
        <taxon>Asteroideae</taxon>
        <taxon>Anthemideae</taxon>
        <taxon>Anthemidinae</taxon>
        <taxon>Tanacetum</taxon>
    </lineage>
</organism>